<keyword evidence="5" id="KW-1185">Reference proteome</keyword>
<evidence type="ECO:0000259" key="3">
    <source>
        <dbReference type="Pfam" id="PF07993"/>
    </source>
</evidence>
<dbReference type="EMBL" id="JABCKI010005714">
    <property type="protein sequence ID" value="KAG5639776.1"/>
    <property type="molecule type" value="Genomic_DNA"/>
</dbReference>
<dbReference type="InterPro" id="IPR036291">
    <property type="entry name" value="NAD(P)-bd_dom_sf"/>
</dbReference>
<dbReference type="OrthoDB" id="429813at2759"/>
<protein>
    <recommendedName>
        <fullName evidence="3">Thioester reductase (TE) domain-containing protein</fullName>
    </recommendedName>
</protein>
<organism evidence="4 5">
    <name type="scientific">Sphagnurus paluster</name>
    <dbReference type="NCBI Taxonomy" id="117069"/>
    <lineage>
        <taxon>Eukaryota</taxon>
        <taxon>Fungi</taxon>
        <taxon>Dikarya</taxon>
        <taxon>Basidiomycota</taxon>
        <taxon>Agaricomycotina</taxon>
        <taxon>Agaricomycetes</taxon>
        <taxon>Agaricomycetidae</taxon>
        <taxon>Agaricales</taxon>
        <taxon>Tricholomatineae</taxon>
        <taxon>Lyophyllaceae</taxon>
        <taxon>Sphagnurus</taxon>
    </lineage>
</organism>
<sequence>MAQRTPPPANWNLAEVELWIISQAKQLANQSDISPSIDLFSQGFNSTSAVLLHLRIIDALRSSGAAGIESATRALSHNLVYSYPVIQDLAAYVVSFAASPEDAQREHVSWRTAQMEAIIEKYTKGLQRNYGSSGYPPTTAPVVLLAGSTGNLGVHILAKLLQDSRVEQVLVTNLPVKGTQTVKEQHIKEFEDSGLDPTLLESEKLIFLRGDISQSNLGLDRGQYGLVCRSVNIVIHNAWLPELNLTPVAFELLIQGMRHLIDIVKTGANASTARFVFVSSVIAVQSWDASRGLVPEDVVDDASVAVGLGYGEAKYVAERVVAKSGLSSISVRVDYISEAQITITSPTKEWFPILLKSSITLGSLPQANEVAPLTSVEDTATSIVNVALHHTALPRALNLVHHHPKMWNDVIKQLQSLIKESTGKDLTLVPFEEWMVKIEELAAGATAQTLETIPALEILEFFRGALRGTGVGPLSAGPASFTTTEAQRVSDVTAATD</sequence>
<dbReference type="AlphaFoldDB" id="A0A9P7K642"/>
<dbReference type="InterPro" id="IPR013120">
    <property type="entry name" value="FAR_NAD-bd"/>
</dbReference>
<dbReference type="InterPro" id="IPR051414">
    <property type="entry name" value="Adenylate-forming_Reductase"/>
</dbReference>
<feature type="domain" description="Thioester reductase (TE)" evidence="3">
    <location>
        <begin position="145"/>
        <end position="369"/>
    </location>
</feature>
<dbReference type="Gene3D" id="3.40.50.720">
    <property type="entry name" value="NAD(P)-binding Rossmann-like Domain"/>
    <property type="match status" value="1"/>
</dbReference>
<keyword evidence="2" id="KW-0597">Phosphoprotein</keyword>
<dbReference type="SUPFAM" id="SSF51735">
    <property type="entry name" value="NAD(P)-binding Rossmann-fold domains"/>
    <property type="match status" value="1"/>
</dbReference>
<name>A0A9P7K642_9AGAR</name>
<dbReference type="Proteomes" id="UP000717328">
    <property type="component" value="Unassembled WGS sequence"/>
</dbReference>
<evidence type="ECO:0000256" key="1">
    <source>
        <dbReference type="ARBA" id="ARBA00022450"/>
    </source>
</evidence>
<evidence type="ECO:0000313" key="4">
    <source>
        <dbReference type="EMBL" id="KAG5639776.1"/>
    </source>
</evidence>
<proteinExistence type="predicted"/>
<comment type="caution">
    <text evidence="4">The sequence shown here is derived from an EMBL/GenBank/DDBJ whole genome shotgun (WGS) entry which is preliminary data.</text>
</comment>
<gene>
    <name evidence="4" type="ORF">H0H81_000056</name>
</gene>
<reference evidence="4" key="2">
    <citation type="submission" date="2021-10" db="EMBL/GenBank/DDBJ databases">
        <title>Phylogenomics reveals ancestral predisposition of the termite-cultivated fungus Termitomyces towards a domesticated lifestyle.</title>
        <authorList>
            <person name="Auxier B."/>
            <person name="Grum-Grzhimaylo A."/>
            <person name="Cardenas M.E."/>
            <person name="Lodge J.D."/>
            <person name="Laessoe T."/>
            <person name="Pedersen O."/>
            <person name="Smith M.E."/>
            <person name="Kuyper T.W."/>
            <person name="Franco-Molano E.A."/>
            <person name="Baroni T.J."/>
            <person name="Aanen D.K."/>
        </authorList>
    </citation>
    <scope>NUCLEOTIDE SEQUENCE</scope>
    <source>
        <strain evidence="4">D49</strain>
    </source>
</reference>
<dbReference type="PANTHER" id="PTHR43439">
    <property type="entry name" value="PHENYLACETATE-COENZYME A LIGASE"/>
    <property type="match status" value="1"/>
</dbReference>
<evidence type="ECO:0000313" key="5">
    <source>
        <dbReference type="Proteomes" id="UP000717328"/>
    </source>
</evidence>
<dbReference type="PANTHER" id="PTHR43439:SF2">
    <property type="entry name" value="ENZYME, PUTATIVE (JCVI)-RELATED"/>
    <property type="match status" value="1"/>
</dbReference>
<reference evidence="4" key="1">
    <citation type="submission" date="2021-02" db="EMBL/GenBank/DDBJ databases">
        <authorList>
            <person name="Nieuwenhuis M."/>
            <person name="Van De Peppel L.J.J."/>
        </authorList>
    </citation>
    <scope>NUCLEOTIDE SEQUENCE</scope>
    <source>
        <strain evidence="4">D49</strain>
    </source>
</reference>
<dbReference type="Pfam" id="PF07993">
    <property type="entry name" value="NAD_binding_4"/>
    <property type="match status" value="1"/>
</dbReference>
<evidence type="ECO:0000256" key="2">
    <source>
        <dbReference type="ARBA" id="ARBA00022553"/>
    </source>
</evidence>
<accession>A0A9P7K642</accession>
<keyword evidence="1" id="KW-0596">Phosphopantetheine</keyword>